<dbReference type="AlphaFoldDB" id="A0A2P5E735"/>
<proteinExistence type="inferred from homology"/>
<keyword evidence="1" id="KW-0694">RNA-binding</keyword>
<feature type="region of interest" description="Disordered" evidence="2">
    <location>
        <begin position="347"/>
        <end position="399"/>
    </location>
</feature>
<evidence type="ECO:0000259" key="4">
    <source>
        <dbReference type="PROSITE" id="PS50882"/>
    </source>
</evidence>
<evidence type="ECO:0000313" key="5">
    <source>
        <dbReference type="EMBL" id="PON81368.1"/>
    </source>
</evidence>
<dbReference type="PANTHER" id="PTHR12357:SF77">
    <property type="entry name" value="YTH DOMAIN-CONTAINING FAMILY PROTEIN"/>
    <property type="match status" value="1"/>
</dbReference>
<dbReference type="InterPro" id="IPR045168">
    <property type="entry name" value="YTH_prot"/>
</dbReference>
<keyword evidence="3" id="KW-0812">Transmembrane</keyword>
<feature type="compositionally biased region" description="Basic and acidic residues" evidence="2">
    <location>
        <begin position="348"/>
        <end position="358"/>
    </location>
</feature>
<feature type="compositionally biased region" description="Polar residues" evidence="2">
    <location>
        <begin position="387"/>
        <end position="399"/>
    </location>
</feature>
<name>A0A2P5E735_TREOI</name>
<comment type="caution">
    <text evidence="5">The sequence shown here is derived from an EMBL/GenBank/DDBJ whole genome shotgun (WGS) entry which is preliminary data.</text>
</comment>
<feature type="compositionally biased region" description="Basic and acidic residues" evidence="2">
    <location>
        <begin position="365"/>
        <end position="375"/>
    </location>
</feature>
<organism evidence="5 6">
    <name type="scientific">Trema orientale</name>
    <name type="common">Charcoal tree</name>
    <name type="synonym">Celtis orientalis</name>
    <dbReference type="NCBI Taxonomy" id="63057"/>
    <lineage>
        <taxon>Eukaryota</taxon>
        <taxon>Viridiplantae</taxon>
        <taxon>Streptophyta</taxon>
        <taxon>Embryophyta</taxon>
        <taxon>Tracheophyta</taxon>
        <taxon>Spermatophyta</taxon>
        <taxon>Magnoliopsida</taxon>
        <taxon>eudicotyledons</taxon>
        <taxon>Gunneridae</taxon>
        <taxon>Pentapetalae</taxon>
        <taxon>rosids</taxon>
        <taxon>fabids</taxon>
        <taxon>Rosales</taxon>
        <taxon>Cannabaceae</taxon>
        <taxon>Trema</taxon>
    </lineage>
</organism>
<dbReference type="Proteomes" id="UP000237000">
    <property type="component" value="Unassembled WGS sequence"/>
</dbReference>
<dbReference type="GO" id="GO:0005737">
    <property type="term" value="C:cytoplasm"/>
    <property type="evidence" value="ECO:0007669"/>
    <property type="project" value="TreeGrafter"/>
</dbReference>
<dbReference type="STRING" id="63057.A0A2P5E735"/>
<keyword evidence="3" id="KW-0472">Membrane</keyword>
<evidence type="ECO:0000256" key="1">
    <source>
        <dbReference type="RuleBase" id="RU369095"/>
    </source>
</evidence>
<dbReference type="EMBL" id="JXTC01000219">
    <property type="protein sequence ID" value="PON81368.1"/>
    <property type="molecule type" value="Genomic_DNA"/>
</dbReference>
<dbReference type="GO" id="GO:0061157">
    <property type="term" value="P:mRNA destabilization"/>
    <property type="evidence" value="ECO:0007669"/>
    <property type="project" value="TreeGrafter"/>
</dbReference>
<accession>A0A2P5E735</accession>
<feature type="domain" description="YTH" evidence="4">
    <location>
        <begin position="423"/>
        <end position="560"/>
    </location>
</feature>
<keyword evidence="6" id="KW-1185">Reference proteome</keyword>
<dbReference type="GO" id="GO:0003729">
    <property type="term" value="F:mRNA binding"/>
    <property type="evidence" value="ECO:0007669"/>
    <property type="project" value="UniProtKB-UniRule"/>
</dbReference>
<dbReference type="Gene3D" id="3.10.590.10">
    <property type="entry name" value="ph1033 like domains"/>
    <property type="match status" value="1"/>
</dbReference>
<dbReference type="PANTHER" id="PTHR12357">
    <property type="entry name" value="YTH YT521-B HOMOLOGY DOMAIN-CONTAINING"/>
    <property type="match status" value="1"/>
</dbReference>
<keyword evidence="3" id="KW-1133">Transmembrane helix</keyword>
<dbReference type="Pfam" id="PF04146">
    <property type="entry name" value="YTH"/>
    <property type="match status" value="1"/>
</dbReference>
<evidence type="ECO:0000313" key="6">
    <source>
        <dbReference type="Proteomes" id="UP000237000"/>
    </source>
</evidence>
<comment type="function">
    <text evidence="1">Specifically recognizes and binds N6-methyladenosine (m6A)-containing RNAs, and regulates mRNA stability. M6A is a modification present at internal sites of mRNAs and some non-coding RNAs and plays a role in mRNA stability and processing.</text>
</comment>
<comment type="similarity">
    <text evidence="1">Belongs to the YTHDF family.</text>
</comment>
<evidence type="ECO:0000256" key="2">
    <source>
        <dbReference type="SAM" id="MobiDB-lite"/>
    </source>
</evidence>
<dbReference type="PROSITE" id="PS50882">
    <property type="entry name" value="YTH"/>
    <property type="match status" value="1"/>
</dbReference>
<feature type="transmembrane region" description="Helical" evidence="3">
    <location>
        <begin position="31"/>
        <end position="51"/>
    </location>
</feature>
<dbReference type="InParanoid" id="A0A2P5E735"/>
<dbReference type="CDD" id="cd21134">
    <property type="entry name" value="YTH"/>
    <property type="match status" value="1"/>
</dbReference>
<protein>
    <recommendedName>
        <fullName evidence="1">YTH domain-containing family protein</fullName>
    </recommendedName>
</protein>
<sequence length="695" mass="75990">MKPIIIITIKSKNLHSTPLSSYWNGNGNGSVLHIDLSPFLLMFVFLLSMLLRHSKLLLLDAGERPNKPDILTDQPLPPKDERIVSANASPDAVIISPDAVIIQPDSLDAGGGFSTSHQLKAYVSHEQNVSYPGSSAYGSSTGSWNGYSQHLNADGLHVVSPVVYNDNSPLVFHSGYGFNPDIAYGQYSPVATPLPPLMVDGQLYSQQLPFSPSYYPQPAPPNLPHISSALPVSPTELITPESSTIDNMFFGPGSGYLVNFGSLGGGNLSGNVNSSPVTSPTVYPQPMGILGSYENNFGQFSQQQRPTHGFGLGSGSHYSPGSLYQSSRFGGASFPYSVANDLNQLTLDKGRRRERDQDSISVSNDSRDMFNDRNRGPRASKLKGKSATEQDSSSGANKNNLSASGILLDSYNRLDFVTDYENAKFFIIKSFSEDNVHKSIKYNVWASTPHGNKKLDVAYHEAKEIQPHCPVFLFFSVNASGQFCGVAEMVGPVDFEKDADYWQQDRWSGQFPVQWHIVKDVPNIRFRHILLDNNDNKPVTHSRDSQEVGFKQGIEMLKIFKDHDARTSILDDFYFYDDREKISRERKARQQACSTSDAADSFTDTFVNEMSSTFSQALNLKESHNQAVASEAGASLIKDALETSGHDSLNQLSCGLSQGLGKDEGDKVLASDSGGEFHDVSVDKEGTVKSASSCV</sequence>
<evidence type="ECO:0000256" key="3">
    <source>
        <dbReference type="SAM" id="Phobius"/>
    </source>
</evidence>
<gene>
    <name evidence="5" type="ORF">TorRG33x02_228960</name>
</gene>
<reference evidence="6" key="1">
    <citation type="submission" date="2016-06" db="EMBL/GenBank/DDBJ databases">
        <title>Parallel loss of symbiosis genes in relatives of nitrogen-fixing non-legume Parasponia.</title>
        <authorList>
            <person name="Van Velzen R."/>
            <person name="Holmer R."/>
            <person name="Bu F."/>
            <person name="Rutten L."/>
            <person name="Van Zeijl A."/>
            <person name="Liu W."/>
            <person name="Santuari L."/>
            <person name="Cao Q."/>
            <person name="Sharma T."/>
            <person name="Shen D."/>
            <person name="Roswanjaya Y."/>
            <person name="Wardhani T."/>
            <person name="Kalhor M.S."/>
            <person name="Jansen J."/>
            <person name="Van den Hoogen J."/>
            <person name="Gungor B."/>
            <person name="Hartog M."/>
            <person name="Hontelez J."/>
            <person name="Verver J."/>
            <person name="Yang W.-C."/>
            <person name="Schijlen E."/>
            <person name="Repin R."/>
            <person name="Schilthuizen M."/>
            <person name="Schranz E."/>
            <person name="Heidstra R."/>
            <person name="Miyata K."/>
            <person name="Fedorova E."/>
            <person name="Kohlen W."/>
            <person name="Bisseling T."/>
            <person name="Smit S."/>
            <person name="Geurts R."/>
        </authorList>
    </citation>
    <scope>NUCLEOTIDE SEQUENCE [LARGE SCALE GENOMIC DNA]</scope>
    <source>
        <strain evidence="6">cv. RG33-2</strain>
    </source>
</reference>
<dbReference type="InterPro" id="IPR007275">
    <property type="entry name" value="YTH_domain"/>
</dbReference>
<dbReference type="GO" id="GO:1990247">
    <property type="term" value="F:N6-methyladenosine-containing RNA reader activity"/>
    <property type="evidence" value="ECO:0007669"/>
    <property type="project" value="UniProtKB-UniRule"/>
</dbReference>
<dbReference type="OrthoDB" id="306690at2759"/>